<protein>
    <recommendedName>
        <fullName evidence="3">SLAP domain-containing protein</fullName>
    </recommendedName>
</protein>
<dbReference type="NCBIfam" id="TIGR04398">
    <property type="entry name" value="SLAP_DUP"/>
    <property type="match status" value="1"/>
</dbReference>
<evidence type="ECO:0008006" key="3">
    <source>
        <dbReference type="Google" id="ProtNLM"/>
    </source>
</evidence>
<reference evidence="1 2" key="1">
    <citation type="journal article" date="2019" name="Int. J. Syst. Evol. Microbiol.">
        <title>The Global Catalogue of Microorganisms (GCM) 10K type strain sequencing project: providing services to taxonomists for standard genome sequencing and annotation.</title>
        <authorList>
            <consortium name="The Broad Institute Genomics Platform"/>
            <consortium name="The Broad Institute Genome Sequencing Center for Infectious Disease"/>
            <person name="Wu L."/>
            <person name="Ma J."/>
        </authorList>
    </citation>
    <scope>NUCLEOTIDE SEQUENCE [LARGE SCALE GENOMIC DNA]</scope>
    <source>
        <strain evidence="1 2">JCM 14193</strain>
    </source>
</reference>
<evidence type="ECO:0000313" key="2">
    <source>
        <dbReference type="Proteomes" id="UP001500740"/>
    </source>
</evidence>
<dbReference type="RefSeq" id="WP_343782749.1">
    <property type="nucleotide sequence ID" value="NZ_BAAACZ010000010.1"/>
</dbReference>
<gene>
    <name evidence="1" type="ORF">GCM10008935_14360</name>
</gene>
<comment type="caution">
    <text evidence="1">The sequence shown here is derived from an EMBL/GenBank/DDBJ whole genome shotgun (WGS) entry which is preliminary data.</text>
</comment>
<accession>A0ABN0ZVS0</accession>
<name>A0ABN0ZVS0_9BACI</name>
<keyword evidence="2" id="KW-1185">Reference proteome</keyword>
<evidence type="ECO:0000313" key="1">
    <source>
        <dbReference type="EMBL" id="GAA0460160.1"/>
    </source>
</evidence>
<dbReference type="EMBL" id="BAAACZ010000010">
    <property type="protein sequence ID" value="GAA0460160.1"/>
    <property type="molecule type" value="Genomic_DNA"/>
</dbReference>
<proteinExistence type="predicted"/>
<organism evidence="1 2">
    <name type="scientific">Alkalibacillus silvisoli</name>
    <dbReference type="NCBI Taxonomy" id="392823"/>
    <lineage>
        <taxon>Bacteria</taxon>
        <taxon>Bacillati</taxon>
        <taxon>Bacillota</taxon>
        <taxon>Bacilli</taxon>
        <taxon>Bacillales</taxon>
        <taxon>Bacillaceae</taxon>
        <taxon>Alkalibacillus</taxon>
    </lineage>
</organism>
<dbReference type="InterPro" id="IPR030910">
    <property type="entry name" value="SLAP_dom"/>
</dbReference>
<dbReference type="Proteomes" id="UP001500740">
    <property type="component" value="Unassembled WGS sequence"/>
</dbReference>
<sequence length="125" mass="14781">MQQLVYEPKWKKALSHQDREKIEEAFKSINFTENNREEVSFSVLWHAINHRDDLLVTAFIHNVSNREIEFAQTLVNFGELAKERFTIPISIKPKTSMPWTFIFPTYVKGESFESDLEKSFLLIDE</sequence>